<reference evidence="2" key="1">
    <citation type="journal article" date="2019" name="Int. J. Syst. Evol. Microbiol.">
        <title>The Global Catalogue of Microorganisms (GCM) 10K type strain sequencing project: providing services to taxonomists for standard genome sequencing and annotation.</title>
        <authorList>
            <consortium name="The Broad Institute Genomics Platform"/>
            <consortium name="The Broad Institute Genome Sequencing Center for Infectious Disease"/>
            <person name="Wu L."/>
            <person name="Ma J."/>
        </authorList>
    </citation>
    <scope>NUCLEOTIDE SEQUENCE [LARGE SCALE GENOMIC DNA]</scope>
    <source>
        <strain evidence="2">CCUG 56607</strain>
    </source>
</reference>
<dbReference type="EMBL" id="JBHTKL010000001">
    <property type="protein sequence ID" value="MFD1018187.1"/>
    <property type="molecule type" value="Genomic_DNA"/>
</dbReference>
<sequence length="123" mass="13790">MDPRIHHLQQTGNLQPLHHREKVSKTGTSFKEVLNEVQQLKISKHAEQRIKSRGITITDEQWRGITNKINEAKTKGIKDPLVVLDQAALVVSAKNNTVVTAMDRKEATSQIFTNIDGTILIEG</sequence>
<dbReference type="NCBIfam" id="TIGR02530">
    <property type="entry name" value="flg_new"/>
    <property type="match status" value="1"/>
</dbReference>
<evidence type="ECO:0000313" key="1">
    <source>
        <dbReference type="EMBL" id="MFD1018187.1"/>
    </source>
</evidence>
<name>A0ABW3KWE1_9BACI</name>
<dbReference type="Pfam" id="PF12611">
    <property type="entry name" value="Flagellar_put"/>
    <property type="match status" value="1"/>
</dbReference>
<evidence type="ECO:0000313" key="2">
    <source>
        <dbReference type="Proteomes" id="UP001596990"/>
    </source>
</evidence>
<accession>A0ABW3KWE1</accession>
<dbReference type="Proteomes" id="UP001596990">
    <property type="component" value="Unassembled WGS sequence"/>
</dbReference>
<keyword evidence="1" id="KW-0969">Cilium</keyword>
<comment type="caution">
    <text evidence="1">The sequence shown here is derived from an EMBL/GenBank/DDBJ whole genome shotgun (WGS) entry which is preliminary data.</text>
</comment>
<protein>
    <submittedName>
        <fullName evidence="1">TIGR02530 family flagellar biosynthesis protein</fullName>
    </submittedName>
</protein>
<gene>
    <name evidence="1" type="ORF">ACFQ2J_03145</name>
</gene>
<keyword evidence="1" id="KW-0966">Cell projection</keyword>
<dbReference type="InterPro" id="IPR013367">
    <property type="entry name" value="Flagellar_put"/>
</dbReference>
<proteinExistence type="predicted"/>
<organism evidence="1 2">
    <name type="scientific">Thalassobacillus hwangdonensis</name>
    <dbReference type="NCBI Taxonomy" id="546108"/>
    <lineage>
        <taxon>Bacteria</taxon>
        <taxon>Bacillati</taxon>
        <taxon>Bacillota</taxon>
        <taxon>Bacilli</taxon>
        <taxon>Bacillales</taxon>
        <taxon>Bacillaceae</taxon>
        <taxon>Thalassobacillus</taxon>
    </lineage>
</organism>
<keyword evidence="1" id="KW-0282">Flagellum</keyword>
<dbReference type="RefSeq" id="WP_386056494.1">
    <property type="nucleotide sequence ID" value="NZ_JBHTKL010000001.1"/>
</dbReference>
<keyword evidence="2" id="KW-1185">Reference proteome</keyword>